<evidence type="ECO:0000313" key="2">
    <source>
        <dbReference type="EMBL" id="HJC67904.1"/>
    </source>
</evidence>
<accession>A0A9D2PVE9</accession>
<evidence type="ECO:0000313" key="3">
    <source>
        <dbReference type="Proteomes" id="UP000823863"/>
    </source>
</evidence>
<organism evidence="2 3">
    <name type="scientific">Candidatus Enterocloster excrementigallinarum</name>
    <dbReference type="NCBI Taxonomy" id="2838558"/>
    <lineage>
        <taxon>Bacteria</taxon>
        <taxon>Bacillati</taxon>
        <taxon>Bacillota</taxon>
        <taxon>Clostridia</taxon>
        <taxon>Lachnospirales</taxon>
        <taxon>Lachnospiraceae</taxon>
        <taxon>Enterocloster</taxon>
    </lineage>
</organism>
<comment type="caution">
    <text evidence="2">The sequence shown here is derived from an EMBL/GenBank/DDBJ whole genome shotgun (WGS) entry which is preliminary data.</text>
</comment>
<dbReference type="Proteomes" id="UP000823863">
    <property type="component" value="Unassembled WGS sequence"/>
</dbReference>
<gene>
    <name evidence="2" type="ORF">H9931_14535</name>
</gene>
<proteinExistence type="predicted"/>
<dbReference type="EMBL" id="DWWB01000086">
    <property type="protein sequence ID" value="HJC67904.1"/>
    <property type="molecule type" value="Genomic_DNA"/>
</dbReference>
<dbReference type="AlphaFoldDB" id="A0A9D2PVE9"/>
<reference evidence="2" key="1">
    <citation type="journal article" date="2021" name="PeerJ">
        <title>Extensive microbial diversity within the chicken gut microbiome revealed by metagenomics and culture.</title>
        <authorList>
            <person name="Gilroy R."/>
            <person name="Ravi A."/>
            <person name="Getino M."/>
            <person name="Pursley I."/>
            <person name="Horton D.L."/>
            <person name="Alikhan N.F."/>
            <person name="Baker D."/>
            <person name="Gharbi K."/>
            <person name="Hall N."/>
            <person name="Watson M."/>
            <person name="Adriaenssens E.M."/>
            <person name="Foster-Nyarko E."/>
            <person name="Jarju S."/>
            <person name="Secka A."/>
            <person name="Antonio M."/>
            <person name="Oren A."/>
            <person name="Chaudhuri R.R."/>
            <person name="La Ragione R."/>
            <person name="Hildebrand F."/>
            <person name="Pallen M.J."/>
        </authorList>
    </citation>
    <scope>NUCLEOTIDE SEQUENCE</scope>
    <source>
        <strain evidence="2">CHK198-12963</strain>
    </source>
</reference>
<dbReference type="SUPFAM" id="SSF56954">
    <property type="entry name" value="Outer membrane efflux proteins (OEP)"/>
    <property type="match status" value="1"/>
</dbReference>
<sequence length="335" mass="37607">MKRVIRSRGRAALALAAAVGVLFPLTARAASQEFARTEEEWASLRDDTIEYEELADLIHEYNATVQNNAYEYRKFREDYGDTNEEVSSAYYDLAQDFYNDISGDDDASSMMSDLNLEIQGDSMMEQADETLEDSKIYQLTYEQAEKSLVVTAQTAQNQISQLENSIQETKETLFVLLGWNYNDNPVIGELPEVDLNRIEEMNLDQDLETAIANNYTLQINKRQLENSRNQTTKESLQTAISNNERQIGASLSSAYQSVRSARTSYEQAQVQASLEEENTRVAALQLAAGMITQSAYEEQVNTMNSSQYSAQSAGLDLLIAMENYDWAVAGLADAE</sequence>
<name>A0A9D2PVE9_9FIRM</name>
<protein>
    <submittedName>
        <fullName evidence="2">TolC family protein</fullName>
    </submittedName>
</protein>
<keyword evidence="1" id="KW-0732">Signal</keyword>
<feature type="signal peptide" evidence="1">
    <location>
        <begin position="1"/>
        <end position="29"/>
    </location>
</feature>
<evidence type="ECO:0000256" key="1">
    <source>
        <dbReference type="SAM" id="SignalP"/>
    </source>
</evidence>
<feature type="chain" id="PRO_5039632941" evidence="1">
    <location>
        <begin position="30"/>
        <end position="335"/>
    </location>
</feature>
<reference evidence="2" key="2">
    <citation type="submission" date="2021-04" db="EMBL/GenBank/DDBJ databases">
        <authorList>
            <person name="Gilroy R."/>
        </authorList>
    </citation>
    <scope>NUCLEOTIDE SEQUENCE</scope>
    <source>
        <strain evidence="2">CHK198-12963</strain>
    </source>
</reference>